<protein>
    <recommendedName>
        <fullName evidence="6">Cadherin domain-containing protein</fullName>
    </recommendedName>
</protein>
<dbReference type="SUPFAM" id="SSF49313">
    <property type="entry name" value="Cadherin-like"/>
    <property type="match status" value="2"/>
</dbReference>
<keyword evidence="3 5" id="KW-0106">Calcium</keyword>
<dbReference type="PANTHER" id="PTHR24027">
    <property type="entry name" value="CADHERIN-23"/>
    <property type="match status" value="1"/>
</dbReference>
<evidence type="ECO:0000256" key="1">
    <source>
        <dbReference type="ARBA" id="ARBA00004370"/>
    </source>
</evidence>
<evidence type="ECO:0000256" key="4">
    <source>
        <dbReference type="ARBA" id="ARBA00023136"/>
    </source>
</evidence>
<evidence type="ECO:0000313" key="7">
    <source>
        <dbReference type="EMBL" id="CAJ0930517.1"/>
    </source>
</evidence>
<keyword evidence="4" id="KW-0472">Membrane</keyword>
<gene>
    <name evidence="7" type="ORF">RIMI_LOCUS4241099</name>
</gene>
<reference evidence="7" key="1">
    <citation type="submission" date="2023-07" db="EMBL/GenBank/DDBJ databases">
        <authorList>
            <person name="Stuckert A."/>
        </authorList>
    </citation>
    <scope>NUCLEOTIDE SEQUENCE</scope>
</reference>
<dbReference type="Proteomes" id="UP001176940">
    <property type="component" value="Unassembled WGS sequence"/>
</dbReference>
<comment type="subcellular location">
    <subcellularLocation>
        <location evidence="1">Membrane</location>
    </subcellularLocation>
</comment>
<organism evidence="7 8">
    <name type="scientific">Ranitomeya imitator</name>
    <name type="common">mimic poison frog</name>
    <dbReference type="NCBI Taxonomy" id="111125"/>
    <lineage>
        <taxon>Eukaryota</taxon>
        <taxon>Metazoa</taxon>
        <taxon>Chordata</taxon>
        <taxon>Craniata</taxon>
        <taxon>Vertebrata</taxon>
        <taxon>Euteleostomi</taxon>
        <taxon>Amphibia</taxon>
        <taxon>Batrachia</taxon>
        <taxon>Anura</taxon>
        <taxon>Neobatrachia</taxon>
        <taxon>Hyloidea</taxon>
        <taxon>Dendrobatidae</taxon>
        <taxon>Dendrobatinae</taxon>
        <taxon>Ranitomeya</taxon>
    </lineage>
</organism>
<sequence>MFTLVTGDLGIVGRWRAVCVTALQRPNSDAAAIRIVVGIAAASLSVTVPLQLCVSRLNLFQVNPSDGEISVVNGDLLDRERIAFYYATLKAQDGMNATGTTLLEIELLDINDCIPTAIGVYNIFVNENTENVSIQLEATDNDEPGNNNSVIEYEILPSEFSGNFSINVTTGLITSISPLDREAINISQKGRIILTVKLYDLGIPSLSSNVSVTINVETDRFFRPRMRGLNSAPTSLHLTMGQRMRRRMHPLHPLCGANNASVGISARRNATGRIPTLV</sequence>
<dbReference type="InterPro" id="IPR039808">
    <property type="entry name" value="Cadherin"/>
</dbReference>
<dbReference type="SMART" id="SM00112">
    <property type="entry name" value="CA"/>
    <property type="match status" value="2"/>
</dbReference>
<dbReference type="InterPro" id="IPR015919">
    <property type="entry name" value="Cadherin-like_sf"/>
</dbReference>
<evidence type="ECO:0000259" key="6">
    <source>
        <dbReference type="PROSITE" id="PS50268"/>
    </source>
</evidence>
<evidence type="ECO:0000256" key="3">
    <source>
        <dbReference type="ARBA" id="ARBA00022837"/>
    </source>
</evidence>
<dbReference type="Gene3D" id="2.60.40.60">
    <property type="entry name" value="Cadherins"/>
    <property type="match status" value="2"/>
</dbReference>
<dbReference type="InterPro" id="IPR002126">
    <property type="entry name" value="Cadherin-like_dom"/>
</dbReference>
<feature type="domain" description="Cadherin" evidence="6">
    <location>
        <begin position="58"/>
        <end position="117"/>
    </location>
</feature>
<proteinExistence type="predicted"/>
<dbReference type="EMBL" id="CAUEEQ010006713">
    <property type="protein sequence ID" value="CAJ0930517.1"/>
    <property type="molecule type" value="Genomic_DNA"/>
</dbReference>
<dbReference type="CDD" id="cd11304">
    <property type="entry name" value="Cadherin_repeat"/>
    <property type="match status" value="2"/>
</dbReference>
<keyword evidence="8" id="KW-1185">Reference proteome</keyword>
<dbReference type="PANTHER" id="PTHR24027:SF411">
    <property type="entry name" value="CADHERIN DOMAIN-CONTAINING PROTEIN"/>
    <property type="match status" value="1"/>
</dbReference>
<dbReference type="Pfam" id="PF00028">
    <property type="entry name" value="Cadherin"/>
    <property type="match status" value="1"/>
</dbReference>
<accession>A0ABN9L557</accession>
<evidence type="ECO:0000256" key="5">
    <source>
        <dbReference type="PROSITE-ProRule" id="PRU00043"/>
    </source>
</evidence>
<keyword evidence="2" id="KW-0677">Repeat</keyword>
<dbReference type="PROSITE" id="PS50268">
    <property type="entry name" value="CADHERIN_2"/>
    <property type="match status" value="2"/>
</dbReference>
<feature type="domain" description="Cadherin" evidence="6">
    <location>
        <begin position="117"/>
        <end position="226"/>
    </location>
</feature>
<evidence type="ECO:0000256" key="2">
    <source>
        <dbReference type="ARBA" id="ARBA00022737"/>
    </source>
</evidence>
<comment type="caution">
    <text evidence="7">The sequence shown here is derived from an EMBL/GenBank/DDBJ whole genome shotgun (WGS) entry which is preliminary data.</text>
</comment>
<evidence type="ECO:0000313" key="8">
    <source>
        <dbReference type="Proteomes" id="UP001176940"/>
    </source>
</evidence>
<name>A0ABN9L557_9NEOB</name>